<evidence type="ECO:0000256" key="1">
    <source>
        <dbReference type="SAM" id="Phobius"/>
    </source>
</evidence>
<evidence type="ECO:0000313" key="3">
    <source>
        <dbReference type="Proteomes" id="UP000230842"/>
    </source>
</evidence>
<dbReference type="RefSeq" id="WP_100415359.1">
    <property type="nucleotide sequence ID" value="NZ_PGEZ01000002.1"/>
</dbReference>
<reference evidence="2 3" key="1">
    <citation type="submission" date="2017-11" db="EMBL/GenBank/DDBJ databases">
        <title>Genomic Encyclopedia of Archaeal and Bacterial Type Strains, Phase II (KMG-II): From Individual Species to Whole Genera.</title>
        <authorList>
            <person name="Goeker M."/>
        </authorList>
    </citation>
    <scope>NUCLEOTIDE SEQUENCE [LARGE SCALE GENOMIC DNA]</scope>
    <source>
        <strain evidence="2 3">DSM 27763</strain>
    </source>
</reference>
<dbReference type="AlphaFoldDB" id="A0A2M9B7Z8"/>
<feature type="transmembrane region" description="Helical" evidence="1">
    <location>
        <begin position="99"/>
        <end position="122"/>
    </location>
</feature>
<comment type="caution">
    <text evidence="2">The sequence shown here is derived from an EMBL/GenBank/DDBJ whole genome shotgun (WGS) entry which is preliminary data.</text>
</comment>
<protein>
    <recommendedName>
        <fullName evidence="4">Aromatic ring-opening dioxygenase LigA</fullName>
    </recommendedName>
</protein>
<accession>A0A2M9B7Z8</accession>
<name>A0A2M9B7Z8_9ACTN</name>
<keyword evidence="1" id="KW-1133">Transmembrane helix</keyword>
<feature type="transmembrane region" description="Helical" evidence="1">
    <location>
        <begin position="7"/>
        <end position="27"/>
    </location>
</feature>
<dbReference type="OrthoDB" id="5243687at2"/>
<proteinExistence type="predicted"/>
<keyword evidence="1" id="KW-0472">Membrane</keyword>
<keyword evidence="1" id="KW-0812">Transmembrane</keyword>
<dbReference type="Proteomes" id="UP000230842">
    <property type="component" value="Unassembled WGS sequence"/>
</dbReference>
<evidence type="ECO:0008006" key="4">
    <source>
        <dbReference type="Google" id="ProtNLM"/>
    </source>
</evidence>
<organism evidence="2 3">
    <name type="scientific">Mumia flava</name>
    <dbReference type="NCBI Taxonomy" id="1348852"/>
    <lineage>
        <taxon>Bacteria</taxon>
        <taxon>Bacillati</taxon>
        <taxon>Actinomycetota</taxon>
        <taxon>Actinomycetes</taxon>
        <taxon>Propionibacteriales</taxon>
        <taxon>Nocardioidaceae</taxon>
        <taxon>Mumia</taxon>
    </lineage>
</organism>
<keyword evidence="3" id="KW-1185">Reference proteome</keyword>
<evidence type="ECO:0000313" key="2">
    <source>
        <dbReference type="EMBL" id="PJJ54037.1"/>
    </source>
</evidence>
<gene>
    <name evidence="2" type="ORF">CLV56_3540</name>
</gene>
<dbReference type="EMBL" id="PGEZ01000002">
    <property type="protein sequence ID" value="PJJ54037.1"/>
    <property type="molecule type" value="Genomic_DNA"/>
</dbReference>
<sequence>MRKTASIASIVLGVIMIVAAIITWIVVSTTLADQKITVSDDADCAAGDTVNGPISAYCQADVIDKHTMEATGGKTYAELEQDDPVRETAMDSAFLQASLFTSVVAFGVAAMAAAMGLLFVLIGLGMRDVGARTAAPAHAGPPPSEGGTTA</sequence>